<sequence>MQFSLSDSNETAQIIRLQFYKDPPFEKIAIDELENLAINRLKVLKIVETIGQDYVRGSREYEEKLRNELSKLGPFGKIFNSVACQTKFTKEDVHRDKMSHFILQIAYCKGEDSKRWFIQQETDLFRFRFMNEKTLNPRWELAIQQFLDTNNLSFHCAENSEKNKMKENLLAGTACPITDFDATTFYKVQFQEVPDLVRSRKVFLKAGYAYVPEMDLITLVATRFRTELSFGLSRLALSLAATLINEEDRIIPLLSGLAKRYIGSDYKSSSSNIDGQITAEKVDELANDPGLFPPCMSQLHESLRSNKHLRHIGRRQYGLFLKGIGLSLEESLKFWRVSFTPRFDADTFAKQYAYGIRYNYGKEGKRVEQSPFSCVNIIMSSAPGQGEVHGCPFRHMDIDLLKQRLSSSVASKMFSSESVANIVQKSKDRQYHLACREYFKCTNNLSTDEASSVTITHPNQYFDQAMAIRTQGKKPKSIVKLRKVVVRPTTSQPIPDEDDELLAQMDCN</sequence>
<evidence type="ECO:0000256" key="3">
    <source>
        <dbReference type="ARBA" id="ARBA00022485"/>
    </source>
</evidence>
<name>A0ABD2PU77_9PLAT</name>
<dbReference type="GO" id="GO:0046872">
    <property type="term" value="F:metal ion binding"/>
    <property type="evidence" value="ECO:0007669"/>
    <property type="project" value="UniProtKB-UniRule"/>
</dbReference>
<keyword evidence="4 10" id="KW-0639">Primosome</keyword>
<dbReference type="GO" id="GO:0005658">
    <property type="term" value="C:alpha DNA polymerase:primase complex"/>
    <property type="evidence" value="ECO:0007669"/>
    <property type="project" value="UniProtKB-ARBA"/>
</dbReference>
<feature type="binding site" evidence="11">
    <location>
        <position position="435"/>
    </location>
    <ligand>
        <name>[4Fe-4S] cluster</name>
        <dbReference type="ChEBI" id="CHEBI:49883"/>
    </ligand>
</feature>
<protein>
    <recommendedName>
        <fullName evidence="2 10">DNA primase large subunit</fullName>
    </recommendedName>
</protein>
<evidence type="ECO:0000259" key="12">
    <source>
        <dbReference type="Pfam" id="PF04104"/>
    </source>
</evidence>
<keyword evidence="6 10" id="KW-0479">Metal-binding</keyword>
<evidence type="ECO:0000256" key="4">
    <source>
        <dbReference type="ARBA" id="ARBA00022515"/>
    </source>
</evidence>
<evidence type="ECO:0000256" key="2">
    <source>
        <dbReference type="ARBA" id="ARBA00019038"/>
    </source>
</evidence>
<dbReference type="GO" id="GO:0051539">
    <property type="term" value="F:4 iron, 4 sulfur cluster binding"/>
    <property type="evidence" value="ECO:0007669"/>
    <property type="project" value="UniProtKB-UniRule"/>
</dbReference>
<comment type="cofactor">
    <cofactor evidence="10">
        <name>[4Fe-4S] cluster</name>
        <dbReference type="ChEBI" id="CHEBI:49883"/>
    </cofactor>
    <text evidence="10">Binds 1 [4Fe-4S] cluster.</text>
</comment>
<feature type="binding site" evidence="11">
    <location>
        <position position="374"/>
    </location>
    <ligand>
        <name>[4Fe-4S] cluster</name>
        <dbReference type="ChEBI" id="CHEBI:49883"/>
    </ligand>
</feature>
<proteinExistence type="inferred from homology"/>
<evidence type="ECO:0000313" key="14">
    <source>
        <dbReference type="Proteomes" id="UP001626550"/>
    </source>
</evidence>
<dbReference type="InterPro" id="IPR007238">
    <property type="entry name" value="DNA_primase_lsu_euk/arc"/>
</dbReference>
<dbReference type="Gene3D" id="1.20.930.80">
    <property type="match status" value="1"/>
</dbReference>
<feature type="domain" description="DNA primase large subunit C-terminal" evidence="12">
    <location>
        <begin position="290"/>
        <end position="462"/>
    </location>
</feature>
<dbReference type="PANTHER" id="PTHR10537:SF3">
    <property type="entry name" value="DNA PRIMASE LARGE SUBUNIT"/>
    <property type="match status" value="1"/>
</dbReference>
<evidence type="ECO:0000256" key="9">
    <source>
        <dbReference type="ARBA" id="ARBA00023125"/>
    </source>
</evidence>
<comment type="similarity">
    <text evidence="1 10">Belongs to the eukaryotic-type primase large subunit family.</text>
</comment>
<dbReference type="InterPro" id="IPR058560">
    <property type="entry name" value="DNA_primase_C"/>
</dbReference>
<keyword evidence="14" id="KW-1185">Reference proteome</keyword>
<dbReference type="GO" id="GO:0003677">
    <property type="term" value="F:DNA binding"/>
    <property type="evidence" value="ECO:0007669"/>
    <property type="project" value="UniProtKB-UniRule"/>
</dbReference>
<keyword evidence="8 10" id="KW-0411">Iron-sulfur</keyword>
<keyword evidence="3 10" id="KW-0004">4Fe-4S</keyword>
<comment type="caution">
    <text evidence="13">The sequence shown here is derived from an EMBL/GenBank/DDBJ whole genome shotgun (WGS) entry which is preliminary data.</text>
</comment>
<dbReference type="PIRSF" id="PIRSF009449">
    <property type="entry name" value="DNA_primase_large_subunit"/>
    <property type="match status" value="1"/>
</dbReference>
<feature type="binding site" evidence="11">
    <location>
        <position position="391"/>
    </location>
    <ligand>
        <name>[4Fe-4S] cluster</name>
        <dbReference type="ChEBI" id="CHEBI:49883"/>
    </ligand>
</feature>
<dbReference type="CDD" id="cd07322">
    <property type="entry name" value="PriL_PriS_Eukaryotic"/>
    <property type="match status" value="1"/>
</dbReference>
<evidence type="ECO:0000256" key="1">
    <source>
        <dbReference type="ARBA" id="ARBA00010564"/>
    </source>
</evidence>
<dbReference type="Pfam" id="PF04104">
    <property type="entry name" value="DNA_primase_lrg"/>
    <property type="match status" value="1"/>
</dbReference>
<dbReference type="InterPro" id="IPR016558">
    <property type="entry name" value="DNA_primase_lsu_euk"/>
</dbReference>
<evidence type="ECO:0000256" key="10">
    <source>
        <dbReference type="PIRNR" id="PIRNR009449"/>
    </source>
</evidence>
<dbReference type="AlphaFoldDB" id="A0ABD2PU77"/>
<keyword evidence="7 10" id="KW-0408">Iron</keyword>
<dbReference type="GO" id="GO:0006269">
    <property type="term" value="P:DNA replication, synthesis of primer"/>
    <property type="evidence" value="ECO:0007669"/>
    <property type="project" value="UniProtKB-KW"/>
</dbReference>
<gene>
    <name evidence="13" type="primary">PRIM2</name>
    <name evidence="13" type="ORF">Ciccas_011120</name>
</gene>
<dbReference type="PANTHER" id="PTHR10537">
    <property type="entry name" value="DNA PRIMASE LARGE SUBUNIT"/>
    <property type="match status" value="1"/>
</dbReference>
<evidence type="ECO:0000256" key="6">
    <source>
        <dbReference type="ARBA" id="ARBA00022723"/>
    </source>
</evidence>
<dbReference type="Pfam" id="PF26466">
    <property type="entry name" value="DNA_primase_lrg_N"/>
    <property type="match status" value="1"/>
</dbReference>
<organism evidence="13 14">
    <name type="scientific">Cichlidogyrus casuarinus</name>
    <dbReference type="NCBI Taxonomy" id="1844966"/>
    <lineage>
        <taxon>Eukaryota</taxon>
        <taxon>Metazoa</taxon>
        <taxon>Spiralia</taxon>
        <taxon>Lophotrochozoa</taxon>
        <taxon>Platyhelminthes</taxon>
        <taxon>Monogenea</taxon>
        <taxon>Monopisthocotylea</taxon>
        <taxon>Dactylogyridea</taxon>
        <taxon>Ancyrocephalidae</taxon>
        <taxon>Cichlidogyrus</taxon>
    </lineage>
</organism>
<dbReference type="Proteomes" id="UP001626550">
    <property type="component" value="Unassembled WGS sequence"/>
</dbReference>
<evidence type="ECO:0000256" key="5">
    <source>
        <dbReference type="ARBA" id="ARBA00022705"/>
    </source>
</evidence>
<keyword evidence="9 10" id="KW-0238">DNA-binding</keyword>
<dbReference type="EMBL" id="JBJKFK010003057">
    <property type="protein sequence ID" value="KAL3310317.1"/>
    <property type="molecule type" value="Genomic_DNA"/>
</dbReference>
<comment type="function">
    <text evidence="10">DNA primase is the polymerase that synthesizes small RNA primers for the Okazaki fragments made during discontinuous DNA replication.</text>
</comment>
<evidence type="ECO:0000313" key="13">
    <source>
        <dbReference type="EMBL" id="KAL3310317.1"/>
    </source>
</evidence>
<evidence type="ECO:0000256" key="7">
    <source>
        <dbReference type="ARBA" id="ARBA00023004"/>
    </source>
</evidence>
<evidence type="ECO:0000256" key="8">
    <source>
        <dbReference type="ARBA" id="ARBA00023014"/>
    </source>
</evidence>
<feature type="binding site" evidence="11">
    <location>
        <position position="295"/>
    </location>
    <ligand>
        <name>[4Fe-4S] cluster</name>
        <dbReference type="ChEBI" id="CHEBI:49883"/>
    </ligand>
</feature>
<accession>A0ABD2PU77</accession>
<evidence type="ECO:0000256" key="11">
    <source>
        <dbReference type="PIRSR" id="PIRSR009449-1"/>
    </source>
</evidence>
<reference evidence="13 14" key="1">
    <citation type="submission" date="2024-11" db="EMBL/GenBank/DDBJ databases">
        <title>Adaptive evolution of stress response genes in parasites aligns with host niche diversity.</title>
        <authorList>
            <person name="Hahn C."/>
            <person name="Resl P."/>
        </authorList>
    </citation>
    <scope>NUCLEOTIDE SEQUENCE [LARGE SCALE GENOMIC DNA]</scope>
    <source>
        <strain evidence="13">EGGRZ-B1_66</strain>
        <tissue evidence="13">Body</tissue>
    </source>
</reference>
<keyword evidence="5 10" id="KW-0235">DNA replication</keyword>